<sequence>MNREYLAKHAPAMNSLSVFYDCAPYKDGPSPAEKLKQDKSELLAGWVGDGDDECDNVILTREVLHDGQLFLSWLEEVVEQSSLNREAEETLFHAGVGYVERHPELPLTNYLSFVKIFVGASAVRSVIEKDAASGGTKRVLDGVDIGLRIIVGTKCDVSEGGRLFIPWYMDPNTLIVLLGEKEGPEELEI</sequence>
<accession>A0A7G2CMS7</accession>
<name>A0A7G2CMS7_9TRYP</name>
<proteinExistence type="predicted"/>
<dbReference type="EMBL" id="LR877159">
    <property type="protein sequence ID" value="CAD2219863.1"/>
    <property type="molecule type" value="Genomic_DNA"/>
</dbReference>
<keyword evidence="2" id="KW-1185">Reference proteome</keyword>
<protein>
    <submittedName>
        <fullName evidence="1">Uncharacterized protein</fullName>
    </submittedName>
</protein>
<dbReference type="Proteomes" id="UP000515908">
    <property type="component" value="Chromosome 15"/>
</dbReference>
<organism evidence="1 2">
    <name type="scientific">Angomonas deanei</name>
    <dbReference type="NCBI Taxonomy" id="59799"/>
    <lineage>
        <taxon>Eukaryota</taxon>
        <taxon>Discoba</taxon>
        <taxon>Euglenozoa</taxon>
        <taxon>Kinetoplastea</taxon>
        <taxon>Metakinetoplastina</taxon>
        <taxon>Trypanosomatida</taxon>
        <taxon>Trypanosomatidae</taxon>
        <taxon>Strigomonadinae</taxon>
        <taxon>Angomonas</taxon>
    </lineage>
</organism>
<evidence type="ECO:0000313" key="2">
    <source>
        <dbReference type="Proteomes" id="UP000515908"/>
    </source>
</evidence>
<dbReference type="AlphaFoldDB" id="A0A7G2CMS7"/>
<evidence type="ECO:0000313" key="1">
    <source>
        <dbReference type="EMBL" id="CAD2219863.1"/>
    </source>
</evidence>
<reference evidence="1 2" key="1">
    <citation type="submission" date="2020-08" db="EMBL/GenBank/DDBJ databases">
        <authorList>
            <person name="Newling K."/>
            <person name="Davey J."/>
            <person name="Forrester S."/>
        </authorList>
    </citation>
    <scope>NUCLEOTIDE SEQUENCE [LARGE SCALE GENOMIC DNA]</scope>
    <source>
        <strain evidence="2">Crithidia deanei Carvalho (ATCC PRA-265)</strain>
    </source>
</reference>
<gene>
    <name evidence="1" type="ORF">ADEAN_000737600</name>
</gene>
<dbReference type="VEuPathDB" id="TriTrypDB:ADEAN_000737600"/>